<dbReference type="Proteomes" id="UP000823941">
    <property type="component" value="Chromosome 26"/>
</dbReference>
<keyword evidence="3" id="KW-1185">Reference proteome</keyword>
<dbReference type="EMBL" id="JAHIBW010000026">
    <property type="protein sequence ID" value="KAG7297437.1"/>
    <property type="molecule type" value="Genomic_DNA"/>
</dbReference>
<feature type="compositionally biased region" description="Basic and acidic residues" evidence="1">
    <location>
        <begin position="35"/>
        <end position="47"/>
    </location>
</feature>
<feature type="non-terminal residue" evidence="2">
    <location>
        <position position="1"/>
    </location>
</feature>
<gene>
    <name evidence="2" type="ORF">JYU34_019424</name>
</gene>
<name>A0ABQ7PWW2_PLUXY</name>
<protein>
    <submittedName>
        <fullName evidence="2">Uncharacterized protein</fullName>
    </submittedName>
</protein>
<evidence type="ECO:0000313" key="3">
    <source>
        <dbReference type="Proteomes" id="UP000823941"/>
    </source>
</evidence>
<feature type="region of interest" description="Disordered" evidence="1">
    <location>
        <begin position="1"/>
        <end position="80"/>
    </location>
</feature>
<feature type="compositionally biased region" description="Polar residues" evidence="1">
    <location>
        <begin position="1"/>
        <end position="26"/>
    </location>
</feature>
<organism evidence="2 3">
    <name type="scientific">Plutella xylostella</name>
    <name type="common">Diamondback moth</name>
    <name type="synonym">Plutella maculipennis</name>
    <dbReference type="NCBI Taxonomy" id="51655"/>
    <lineage>
        <taxon>Eukaryota</taxon>
        <taxon>Metazoa</taxon>
        <taxon>Ecdysozoa</taxon>
        <taxon>Arthropoda</taxon>
        <taxon>Hexapoda</taxon>
        <taxon>Insecta</taxon>
        <taxon>Pterygota</taxon>
        <taxon>Neoptera</taxon>
        <taxon>Endopterygota</taxon>
        <taxon>Lepidoptera</taxon>
        <taxon>Glossata</taxon>
        <taxon>Ditrysia</taxon>
        <taxon>Yponomeutoidea</taxon>
        <taxon>Plutellidae</taxon>
        <taxon>Plutella</taxon>
    </lineage>
</organism>
<proteinExistence type="predicted"/>
<feature type="non-terminal residue" evidence="2">
    <location>
        <position position="80"/>
    </location>
</feature>
<accession>A0ABQ7PWW2</accession>
<reference evidence="2 3" key="1">
    <citation type="submission" date="2021-06" db="EMBL/GenBank/DDBJ databases">
        <title>A haploid diamondback moth (Plutella xylostella L.) genome assembly resolves 31 chromosomes and identifies a diamide resistance mutation.</title>
        <authorList>
            <person name="Ward C.M."/>
            <person name="Perry K.D."/>
            <person name="Baker G."/>
            <person name="Powis K."/>
            <person name="Heckel D.G."/>
            <person name="Baxter S.W."/>
        </authorList>
    </citation>
    <scope>NUCLEOTIDE SEQUENCE [LARGE SCALE GENOMIC DNA]</scope>
    <source>
        <strain evidence="2 3">LV</strain>
        <tissue evidence="2">Single pupa</tissue>
    </source>
</reference>
<comment type="caution">
    <text evidence="2">The sequence shown here is derived from an EMBL/GenBank/DDBJ whole genome shotgun (WGS) entry which is preliminary data.</text>
</comment>
<sequence>LSGLSAQSQQIIRNKNTSAFPPQNMASRGFGGGTWERDGERSERERATAAARSKPRQTPKASARALIGERGRSKRARRLQ</sequence>
<evidence type="ECO:0000313" key="2">
    <source>
        <dbReference type="EMBL" id="KAG7297437.1"/>
    </source>
</evidence>
<evidence type="ECO:0000256" key="1">
    <source>
        <dbReference type="SAM" id="MobiDB-lite"/>
    </source>
</evidence>